<accession>A0ABY9XPT8</accession>
<reference evidence="2 3" key="1">
    <citation type="submission" date="2023-09" db="EMBL/GenBank/DDBJ databases">
        <title>Thalassobella suaedae gen. nov., sp. nov., a marine bacterium of the family Flavobacteriaceae isolated from a halophyte Suaeda japonica.</title>
        <authorList>
            <person name="Lee S.Y."/>
            <person name="Hwang C.Y."/>
        </authorList>
    </citation>
    <scope>NUCLEOTIDE SEQUENCE [LARGE SCALE GENOMIC DNA]</scope>
    <source>
        <strain evidence="2 3">HL-DH14</strain>
    </source>
</reference>
<name>A0ABY9XPT8_9FLAO</name>
<evidence type="ECO:0000313" key="2">
    <source>
        <dbReference type="EMBL" id="WNH07948.1"/>
    </source>
</evidence>
<dbReference type="EMBL" id="CP134537">
    <property type="protein sequence ID" value="WNH07948.1"/>
    <property type="molecule type" value="Genomic_DNA"/>
</dbReference>
<dbReference type="Proteomes" id="UP001302806">
    <property type="component" value="Chromosome"/>
</dbReference>
<feature type="transmembrane region" description="Helical" evidence="1">
    <location>
        <begin position="21"/>
        <end position="42"/>
    </location>
</feature>
<protein>
    <submittedName>
        <fullName evidence="2">DUF6090 family protein</fullName>
    </submittedName>
</protein>
<organism evidence="2 3">
    <name type="scientific">Thalassobellus suaedae</name>
    <dbReference type="NCBI Taxonomy" id="3074124"/>
    <lineage>
        <taxon>Bacteria</taxon>
        <taxon>Pseudomonadati</taxon>
        <taxon>Bacteroidota</taxon>
        <taxon>Flavobacteriia</taxon>
        <taxon>Flavobacteriales</taxon>
        <taxon>Flavobacteriaceae</taxon>
        <taxon>Thalassobellus</taxon>
    </lineage>
</organism>
<keyword evidence="1" id="KW-1133">Transmembrane helix</keyword>
<keyword evidence="1" id="KW-0472">Membrane</keyword>
<gene>
    <name evidence="2" type="ORF">RHP51_12245</name>
</gene>
<dbReference type="InterPro" id="IPR045749">
    <property type="entry name" value="DUF6090"/>
</dbReference>
<dbReference type="RefSeq" id="WP_415864763.1">
    <property type="nucleotide sequence ID" value="NZ_CP134537.1"/>
</dbReference>
<evidence type="ECO:0000256" key="1">
    <source>
        <dbReference type="SAM" id="Phobius"/>
    </source>
</evidence>
<dbReference type="Pfam" id="PF19578">
    <property type="entry name" value="DUF6090"/>
    <property type="match status" value="1"/>
</dbReference>
<proteinExistence type="predicted"/>
<evidence type="ECO:0000313" key="3">
    <source>
        <dbReference type="Proteomes" id="UP001302806"/>
    </source>
</evidence>
<sequence>MIKFFRKIRQNLLSENKFSKYLLYAIGEIILVVIGILIALQINNWNEQKKTNILQVEALKEVVSDLQDDFFSLKNDIGLNLRGLNSASIIRTVLDSNQAYHDSLAIHFGNLDFNTTYTLKTSGFDNLKNLGFQIITNDIIRKSITDLYASEYSFLKEREELAEQRTYEYFSPLYIPYFKSIKSVKGTFGTLQTYTPMDFESMKSDQNFDLLLDYIIIVKEDNLYSINSAIRNLKQTHSLINDYLKTISSDYNNATIL</sequence>
<keyword evidence="1" id="KW-0812">Transmembrane</keyword>